<dbReference type="PROSITE" id="PS51257">
    <property type="entry name" value="PROKAR_LIPOPROTEIN"/>
    <property type="match status" value="1"/>
</dbReference>
<dbReference type="EMBL" id="JAMXLR010000090">
    <property type="protein sequence ID" value="MCO6047196.1"/>
    <property type="molecule type" value="Genomic_DNA"/>
</dbReference>
<dbReference type="Proteomes" id="UP001155241">
    <property type="component" value="Unassembled WGS sequence"/>
</dbReference>
<proteinExistence type="predicted"/>
<protein>
    <submittedName>
        <fullName evidence="1">Uncharacterized protein</fullName>
    </submittedName>
</protein>
<evidence type="ECO:0000313" key="1">
    <source>
        <dbReference type="EMBL" id="MCO6047196.1"/>
    </source>
</evidence>
<sequence length="436" mass="48773">MRVDRIHRGLLFVGLVAALTGCRDDNQTLDELLDRAAELPGVRSSSHSALREEFRLVELSRGLPEHLNEDPVLAHQNAAVALEDALPQLETITRINEQTQAFLEAVPVADATFIHSESGALGAKWVNQTAAVDEATGLPDCDFEIRLEHGYFNDLTFVYRVAAGCRLLLVDSLYHFGSNDEVALARLAAAWKWTDWLAESHHVEARVQAAQLRSEALLVLEAFANRPGVTRDDLTTLHAILQESVNPWPSVKETLVRERALAIATYEGLRLHLCDLLFTLEERSQLRADGVYETLRQAEVEQVDADEAAYLEYMREIIAVADQPFHERSKHLVECDRLLRANEQTDDFPWFANHLFVLNNSLTLAQRELASDRGRIQGWLTLLSDALGVAPPTNNTNPVNGEKYQVQSRGSQRFVDLGDRRSANPRLTVPPLLGGR</sequence>
<evidence type="ECO:0000313" key="2">
    <source>
        <dbReference type="Proteomes" id="UP001155241"/>
    </source>
</evidence>
<accession>A0A9X2FIJ2</accession>
<dbReference type="RefSeq" id="WP_252855308.1">
    <property type="nucleotide sequence ID" value="NZ_JAMXLR010000090.1"/>
</dbReference>
<comment type="caution">
    <text evidence="1">The sequence shown here is derived from an EMBL/GenBank/DDBJ whole genome shotgun (WGS) entry which is preliminary data.</text>
</comment>
<organism evidence="1 2">
    <name type="scientific">Aeoliella straminimaris</name>
    <dbReference type="NCBI Taxonomy" id="2954799"/>
    <lineage>
        <taxon>Bacteria</taxon>
        <taxon>Pseudomonadati</taxon>
        <taxon>Planctomycetota</taxon>
        <taxon>Planctomycetia</taxon>
        <taxon>Pirellulales</taxon>
        <taxon>Lacipirellulaceae</taxon>
        <taxon>Aeoliella</taxon>
    </lineage>
</organism>
<gene>
    <name evidence="1" type="ORF">NG895_25130</name>
</gene>
<keyword evidence="2" id="KW-1185">Reference proteome</keyword>
<dbReference type="AlphaFoldDB" id="A0A9X2FIJ2"/>
<reference evidence="1" key="1">
    <citation type="submission" date="2022-06" db="EMBL/GenBank/DDBJ databases">
        <title>Aeoliella straminimaris, a novel planctomycete from sediments.</title>
        <authorList>
            <person name="Vitorino I.R."/>
            <person name="Lage O.M."/>
        </authorList>
    </citation>
    <scope>NUCLEOTIDE SEQUENCE</scope>
    <source>
        <strain evidence="1">ICT_H6.2</strain>
    </source>
</reference>
<name>A0A9X2FIJ2_9BACT</name>